<sequence length="425" mass="46408">MAHLMTSRVEPAHRFQILDSPARSMPLLDIRRNTSTASVRHNLLVRNNGPLAYGFLRLAFLSFVSSQLPAITSRSLPNVSPSPSPTPNSQSDTTCSSISDDEEKREAIALRATCTTPTFNQSTKFSSLVASEGPSNPFMQRGHGICTIPRYTDYKTALEDEGSPPTPGASRSLNRKLSRMGLRTSEDDVFSSAPSSSSSLSRKASRFRLRLRPSKSSLRSSDGSSDGNSRCSSPVTAVSSEKPLPLPPLFSPCTSPFDEYQLDHDRTPVTEVPPPPAPPKPRFKIRRKPVPEYIPEYLPEPPLPAVDFDSLSSSSSVYSSETDSSADECSSLQIVGPNVFIAYNDNSCLSALATAFTHIIHLSTAKPTGRNILRTPRSDVTYDPETGAHTLYLPIPPPAIPPPHIQRLLRHRRVASRYSICLLAP</sequence>
<comment type="caution">
    <text evidence="2">The sequence shown here is derived from an EMBL/GenBank/DDBJ whole genome shotgun (WGS) entry which is preliminary data.</text>
</comment>
<dbReference type="OrthoDB" id="3060733at2759"/>
<protein>
    <submittedName>
        <fullName evidence="2">Uncharacterized protein</fullName>
    </submittedName>
</protein>
<feature type="compositionally biased region" description="Low complexity" evidence="1">
    <location>
        <begin position="190"/>
        <end position="202"/>
    </location>
</feature>
<feature type="region of interest" description="Disordered" evidence="1">
    <location>
        <begin position="74"/>
        <end position="102"/>
    </location>
</feature>
<evidence type="ECO:0000256" key="1">
    <source>
        <dbReference type="SAM" id="MobiDB-lite"/>
    </source>
</evidence>
<feature type="compositionally biased region" description="Basic residues" evidence="1">
    <location>
        <begin position="203"/>
        <end position="213"/>
    </location>
</feature>
<feature type="region of interest" description="Disordered" evidence="1">
    <location>
        <begin position="184"/>
        <end position="286"/>
    </location>
</feature>
<accession>A0A8H6XDZ5</accession>
<gene>
    <name evidence="2" type="ORF">MSAN_02192700</name>
</gene>
<organism evidence="2 3">
    <name type="scientific">Mycena sanguinolenta</name>
    <dbReference type="NCBI Taxonomy" id="230812"/>
    <lineage>
        <taxon>Eukaryota</taxon>
        <taxon>Fungi</taxon>
        <taxon>Dikarya</taxon>
        <taxon>Basidiomycota</taxon>
        <taxon>Agaricomycotina</taxon>
        <taxon>Agaricomycetes</taxon>
        <taxon>Agaricomycetidae</taxon>
        <taxon>Agaricales</taxon>
        <taxon>Marasmiineae</taxon>
        <taxon>Mycenaceae</taxon>
        <taxon>Mycena</taxon>
    </lineage>
</organism>
<keyword evidence="3" id="KW-1185">Reference proteome</keyword>
<feature type="compositionally biased region" description="Pro residues" evidence="1">
    <location>
        <begin position="271"/>
        <end position="280"/>
    </location>
</feature>
<dbReference type="EMBL" id="JACAZH010000032">
    <property type="protein sequence ID" value="KAF7338705.1"/>
    <property type="molecule type" value="Genomic_DNA"/>
</dbReference>
<evidence type="ECO:0000313" key="2">
    <source>
        <dbReference type="EMBL" id="KAF7338705.1"/>
    </source>
</evidence>
<reference evidence="2" key="1">
    <citation type="submission" date="2020-05" db="EMBL/GenBank/DDBJ databases">
        <title>Mycena genomes resolve the evolution of fungal bioluminescence.</title>
        <authorList>
            <person name="Tsai I.J."/>
        </authorList>
    </citation>
    <scope>NUCLEOTIDE SEQUENCE</scope>
    <source>
        <strain evidence="2">160909Yilan</strain>
    </source>
</reference>
<evidence type="ECO:0000313" key="3">
    <source>
        <dbReference type="Proteomes" id="UP000623467"/>
    </source>
</evidence>
<proteinExistence type="predicted"/>
<dbReference type="Proteomes" id="UP000623467">
    <property type="component" value="Unassembled WGS sequence"/>
</dbReference>
<name>A0A8H6XDZ5_9AGAR</name>
<feature type="compositionally biased region" description="Low complexity" evidence="1">
    <location>
        <begin position="214"/>
        <end position="233"/>
    </location>
</feature>
<dbReference type="AlphaFoldDB" id="A0A8H6XDZ5"/>